<protein>
    <submittedName>
        <fullName evidence="1">(rape) hypothetical protein</fullName>
    </submittedName>
</protein>
<gene>
    <name evidence="1" type="ORF">DARMORV10_C07P00070.1</name>
</gene>
<dbReference type="Proteomes" id="UP001295469">
    <property type="component" value="Chromosome C07"/>
</dbReference>
<organism evidence="1">
    <name type="scientific">Brassica napus</name>
    <name type="common">Rape</name>
    <dbReference type="NCBI Taxonomy" id="3708"/>
    <lineage>
        <taxon>Eukaryota</taxon>
        <taxon>Viridiplantae</taxon>
        <taxon>Streptophyta</taxon>
        <taxon>Embryophyta</taxon>
        <taxon>Tracheophyta</taxon>
        <taxon>Spermatophyta</taxon>
        <taxon>Magnoliopsida</taxon>
        <taxon>eudicotyledons</taxon>
        <taxon>Gunneridae</taxon>
        <taxon>Pentapetalae</taxon>
        <taxon>rosids</taxon>
        <taxon>malvids</taxon>
        <taxon>Brassicales</taxon>
        <taxon>Brassicaceae</taxon>
        <taxon>Brassiceae</taxon>
        <taxon>Brassica</taxon>
    </lineage>
</organism>
<name>A0A816LL57_BRANA</name>
<reference evidence="1" key="1">
    <citation type="submission" date="2021-01" db="EMBL/GenBank/DDBJ databases">
        <authorList>
            <consortium name="Genoscope - CEA"/>
            <person name="William W."/>
        </authorList>
    </citation>
    <scope>NUCLEOTIDE SEQUENCE</scope>
</reference>
<sequence>MLKMRRGAVVAEMKTSARFCGVPFYRKAWKAIVCHFCGAVLKSFPPALSKLWWSLPLEGRRGRKRSCRIPSAGSGCYRSGCGGPVVWSVVIRFPGDRGLHRSVDAGFISEGWRLRQLRRRRSSFRDMKESLTSVYSLRVEEGKASMIAVLLVGSSACFEFRRS</sequence>
<dbReference type="EMBL" id="HG994371">
    <property type="protein sequence ID" value="CAF1943137.1"/>
    <property type="molecule type" value="Genomic_DNA"/>
</dbReference>
<accession>A0A816LL57</accession>
<dbReference type="AlphaFoldDB" id="A0A816LL57"/>
<proteinExistence type="predicted"/>
<evidence type="ECO:0000313" key="1">
    <source>
        <dbReference type="EMBL" id="CAF1943137.1"/>
    </source>
</evidence>